<dbReference type="InterPro" id="IPR000415">
    <property type="entry name" value="Nitroreductase-like"/>
</dbReference>
<dbReference type="InterPro" id="IPR029478">
    <property type="entry name" value="TM1586_NiRdase"/>
</dbReference>
<accession>A0A841RH04</accession>
<dbReference type="PANTHER" id="PTHR43673:SF2">
    <property type="entry name" value="NITROREDUCTASE"/>
    <property type="match status" value="1"/>
</dbReference>
<protein>
    <submittedName>
        <fullName evidence="7">Nitroreductase</fullName>
    </submittedName>
</protein>
<evidence type="ECO:0000256" key="1">
    <source>
        <dbReference type="ARBA" id="ARBA00001917"/>
    </source>
</evidence>
<dbReference type="Pfam" id="PF14512">
    <property type="entry name" value="TM1586_NiRdase"/>
    <property type="match status" value="1"/>
</dbReference>
<evidence type="ECO:0000256" key="5">
    <source>
        <dbReference type="ARBA" id="ARBA00023002"/>
    </source>
</evidence>
<feature type="domain" description="Putative nitroreductase TM1586" evidence="6">
    <location>
        <begin position="2"/>
        <end position="250"/>
    </location>
</feature>
<keyword evidence="5" id="KW-0560">Oxidoreductase</keyword>
<keyword evidence="4" id="KW-0288">FMN</keyword>
<evidence type="ECO:0000313" key="7">
    <source>
        <dbReference type="EMBL" id="MBB6482661.1"/>
    </source>
</evidence>
<evidence type="ECO:0000256" key="2">
    <source>
        <dbReference type="ARBA" id="ARBA00007118"/>
    </source>
</evidence>
<name>A0A841RH04_9SPIO</name>
<evidence type="ECO:0000313" key="8">
    <source>
        <dbReference type="Proteomes" id="UP000587760"/>
    </source>
</evidence>
<dbReference type="GO" id="GO:0016491">
    <property type="term" value="F:oxidoreductase activity"/>
    <property type="evidence" value="ECO:0007669"/>
    <property type="project" value="UniProtKB-KW"/>
</dbReference>
<dbReference type="Gene3D" id="3.40.109.10">
    <property type="entry name" value="NADH Oxidase"/>
    <property type="match status" value="1"/>
</dbReference>
<evidence type="ECO:0000256" key="4">
    <source>
        <dbReference type="ARBA" id="ARBA00022643"/>
    </source>
</evidence>
<dbReference type="PANTHER" id="PTHR43673">
    <property type="entry name" value="NAD(P)H NITROREDUCTASE YDGI-RELATED"/>
    <property type="match status" value="1"/>
</dbReference>
<gene>
    <name evidence="7" type="ORF">HNR50_004366</name>
</gene>
<evidence type="ECO:0000256" key="3">
    <source>
        <dbReference type="ARBA" id="ARBA00022630"/>
    </source>
</evidence>
<reference evidence="7 8" key="1">
    <citation type="submission" date="2020-08" db="EMBL/GenBank/DDBJ databases">
        <title>Genomic Encyclopedia of Type Strains, Phase IV (KMG-IV): sequencing the most valuable type-strain genomes for metagenomic binning, comparative biology and taxonomic classification.</title>
        <authorList>
            <person name="Goeker M."/>
        </authorList>
    </citation>
    <scope>NUCLEOTIDE SEQUENCE [LARGE SCALE GENOMIC DNA]</scope>
    <source>
        <strain evidence="7 8">DSM 2461</strain>
    </source>
</reference>
<keyword evidence="8" id="KW-1185">Reference proteome</keyword>
<evidence type="ECO:0000259" key="6">
    <source>
        <dbReference type="Pfam" id="PF14512"/>
    </source>
</evidence>
<dbReference type="Gene3D" id="3.40.109.30">
    <property type="entry name" value="putative nitroreductase (tm1586), domain 2"/>
    <property type="match status" value="1"/>
</dbReference>
<dbReference type="EMBL" id="JACHGJ010000015">
    <property type="protein sequence ID" value="MBB6482661.1"/>
    <property type="molecule type" value="Genomic_DNA"/>
</dbReference>
<comment type="cofactor">
    <cofactor evidence="1">
        <name>FMN</name>
        <dbReference type="ChEBI" id="CHEBI:58210"/>
    </cofactor>
</comment>
<proteinExistence type="inferred from homology"/>
<dbReference type="Proteomes" id="UP000587760">
    <property type="component" value="Unassembled WGS sequence"/>
</dbReference>
<sequence length="282" mass="32186">MNMLDAMDKRTSVRTYLDEMPGSSLMESVEKIVTKQRKGPFGNRFSFTLISVNDETREEIGKLSSYGMIKNAPLYFGGYAENEEHAIIDYGYCFEEAVLELAAIGLGTCWLGGTFSRGKVARLLTLPEGKIIPAISPIGFSGEKMSLTEKISRFVAGSKNRKPHNKILFSWNTDGQLMPEDLEKYPAPVDEVIESVRFAPSASNKQPWRIVRQGDLHHLYCDLDKNYARLFRHFKIQLLDMGIALCHFLKASEELRWRGKFSYADPHLENSDWIYILSWKKV</sequence>
<comment type="similarity">
    <text evidence="2">Belongs to the nitroreductase family.</text>
</comment>
<comment type="caution">
    <text evidence="7">The sequence shown here is derived from an EMBL/GenBank/DDBJ whole genome shotgun (WGS) entry which is preliminary data.</text>
</comment>
<keyword evidence="3" id="KW-0285">Flavoprotein</keyword>
<dbReference type="SUPFAM" id="SSF55469">
    <property type="entry name" value="FMN-dependent nitroreductase-like"/>
    <property type="match status" value="2"/>
</dbReference>
<organism evidence="7 8">
    <name type="scientific">Spirochaeta isovalerica</name>
    <dbReference type="NCBI Taxonomy" id="150"/>
    <lineage>
        <taxon>Bacteria</taxon>
        <taxon>Pseudomonadati</taxon>
        <taxon>Spirochaetota</taxon>
        <taxon>Spirochaetia</taxon>
        <taxon>Spirochaetales</taxon>
        <taxon>Spirochaetaceae</taxon>
        <taxon>Spirochaeta</taxon>
    </lineage>
</organism>
<dbReference type="RefSeq" id="WP_184748897.1">
    <property type="nucleotide sequence ID" value="NZ_JACHGJ010000015.1"/>
</dbReference>
<dbReference type="AlphaFoldDB" id="A0A841RH04"/>